<evidence type="ECO:0000313" key="5">
    <source>
        <dbReference type="EMBL" id="RAI02557.1"/>
    </source>
</evidence>
<dbReference type="InterPro" id="IPR000914">
    <property type="entry name" value="SBP_5_dom"/>
</dbReference>
<dbReference type="InterPro" id="IPR039424">
    <property type="entry name" value="SBP_5"/>
</dbReference>
<dbReference type="GO" id="GO:0043190">
    <property type="term" value="C:ATP-binding cassette (ABC) transporter complex"/>
    <property type="evidence" value="ECO:0007669"/>
    <property type="project" value="InterPro"/>
</dbReference>
<dbReference type="PANTHER" id="PTHR30290">
    <property type="entry name" value="PERIPLASMIC BINDING COMPONENT OF ABC TRANSPORTER"/>
    <property type="match status" value="1"/>
</dbReference>
<dbReference type="GO" id="GO:1904680">
    <property type="term" value="F:peptide transmembrane transporter activity"/>
    <property type="evidence" value="ECO:0007669"/>
    <property type="project" value="TreeGrafter"/>
</dbReference>
<feature type="signal peptide" evidence="3">
    <location>
        <begin position="1"/>
        <end position="20"/>
    </location>
</feature>
<dbReference type="SUPFAM" id="SSF53850">
    <property type="entry name" value="Periplasmic binding protein-like II"/>
    <property type="match status" value="1"/>
</dbReference>
<dbReference type="RefSeq" id="WP_111346257.1">
    <property type="nucleotide sequence ID" value="NZ_JAIWKD010000002.1"/>
</dbReference>
<dbReference type="Gene3D" id="3.10.105.10">
    <property type="entry name" value="Dipeptide-binding Protein, Domain 3"/>
    <property type="match status" value="1"/>
</dbReference>
<evidence type="ECO:0000256" key="2">
    <source>
        <dbReference type="ARBA" id="ARBA00005695"/>
    </source>
</evidence>
<evidence type="ECO:0000256" key="3">
    <source>
        <dbReference type="SAM" id="SignalP"/>
    </source>
</evidence>
<accession>A0A8B2P2S1</accession>
<comment type="caution">
    <text evidence="5">The sequence shown here is derived from an EMBL/GenBank/DDBJ whole genome shotgun (WGS) entry which is preliminary data.</text>
</comment>
<dbReference type="Gene3D" id="3.40.190.10">
    <property type="entry name" value="Periplasmic binding protein-like II"/>
    <property type="match status" value="1"/>
</dbReference>
<dbReference type="Pfam" id="PF00496">
    <property type="entry name" value="SBP_bac_5"/>
    <property type="match status" value="1"/>
</dbReference>
<comment type="subcellular location">
    <subcellularLocation>
        <location evidence="1">Periplasm</location>
    </subcellularLocation>
</comment>
<dbReference type="OrthoDB" id="9803988at2"/>
<gene>
    <name evidence="5" type="ORF">DLJ53_11450</name>
</gene>
<dbReference type="EMBL" id="QHHQ01000002">
    <property type="protein sequence ID" value="RAI02557.1"/>
    <property type="molecule type" value="Genomic_DNA"/>
</dbReference>
<evidence type="ECO:0000256" key="1">
    <source>
        <dbReference type="ARBA" id="ARBA00004418"/>
    </source>
</evidence>
<dbReference type="CDD" id="cd08495">
    <property type="entry name" value="PBP2_NikA_DppA_OppA_like_8"/>
    <property type="match status" value="1"/>
</dbReference>
<dbReference type="InterPro" id="IPR030678">
    <property type="entry name" value="Peptide/Ni-bd"/>
</dbReference>
<evidence type="ECO:0000259" key="4">
    <source>
        <dbReference type="Pfam" id="PF00496"/>
    </source>
</evidence>
<dbReference type="AlphaFoldDB" id="A0A8B2P2S1"/>
<dbReference type="PIRSF" id="PIRSF002741">
    <property type="entry name" value="MppA"/>
    <property type="match status" value="1"/>
</dbReference>
<reference evidence="5 6" key="1">
    <citation type="submission" date="2018-05" db="EMBL/GenBank/DDBJ databases">
        <title>Acuticoccus sediminis sp. nov., isolated from deep-sea sediment of Indian Ocean.</title>
        <authorList>
            <person name="Liu X."/>
            <person name="Lai Q."/>
            <person name="Du Y."/>
            <person name="Sun F."/>
            <person name="Zhang X."/>
            <person name="Wang S."/>
            <person name="Shao Z."/>
        </authorList>
    </citation>
    <scope>NUCLEOTIDE SEQUENCE [LARGE SCALE GENOMIC DNA]</scope>
    <source>
        <strain evidence="5 6">PTG4-2</strain>
    </source>
</reference>
<organism evidence="5 6">
    <name type="scientific">Acuticoccus sediminis</name>
    <dbReference type="NCBI Taxonomy" id="2184697"/>
    <lineage>
        <taxon>Bacteria</taxon>
        <taxon>Pseudomonadati</taxon>
        <taxon>Pseudomonadota</taxon>
        <taxon>Alphaproteobacteria</taxon>
        <taxon>Hyphomicrobiales</taxon>
        <taxon>Amorphaceae</taxon>
        <taxon>Acuticoccus</taxon>
    </lineage>
</organism>
<dbReference type="GO" id="GO:0015833">
    <property type="term" value="P:peptide transport"/>
    <property type="evidence" value="ECO:0007669"/>
    <property type="project" value="TreeGrafter"/>
</dbReference>
<feature type="chain" id="PRO_5032442180" evidence="3">
    <location>
        <begin position="21"/>
        <end position="531"/>
    </location>
</feature>
<dbReference type="GO" id="GO:0030288">
    <property type="term" value="C:outer membrane-bounded periplasmic space"/>
    <property type="evidence" value="ECO:0007669"/>
    <property type="project" value="UniProtKB-ARBA"/>
</dbReference>
<dbReference type="Gene3D" id="3.90.76.10">
    <property type="entry name" value="Dipeptide-binding Protein, Domain 1"/>
    <property type="match status" value="1"/>
</dbReference>
<evidence type="ECO:0000313" key="6">
    <source>
        <dbReference type="Proteomes" id="UP000249590"/>
    </source>
</evidence>
<dbReference type="Proteomes" id="UP000249590">
    <property type="component" value="Unassembled WGS sequence"/>
</dbReference>
<feature type="domain" description="Solute-binding protein family 5" evidence="4">
    <location>
        <begin position="74"/>
        <end position="414"/>
    </location>
</feature>
<keyword evidence="3" id="KW-0732">Signal</keyword>
<comment type="similarity">
    <text evidence="2">Belongs to the bacterial solute-binding protein 5 family.</text>
</comment>
<proteinExistence type="inferred from homology"/>
<dbReference type="PANTHER" id="PTHR30290:SF83">
    <property type="entry name" value="ABC TRANSPORTER SUBSTRATE-BINDING PROTEIN"/>
    <property type="match status" value="1"/>
</dbReference>
<name>A0A8B2P2S1_9HYPH</name>
<keyword evidence="6" id="KW-1185">Reference proteome</keyword>
<sequence>MAGVAGLAMAASLPFSAAFADDEKVLRVGMTVADVPQTTGQANQGGEGTRFIGLTLYDALINWDLSKSEVPSVLRPGLATEWSVDDDTQTVWTFKLREGVKFHDGSDFTADAVVWNLEKLLNKESPQYDASQAAQASQWFGAIASYEKIDDMTVAITTKEPDATFPYQIAGIMYSSPAQWDKLGGDWGKFAQEPSGTGPFMLDRLVPRERAELVKNPNYWDPDRVPASDRVILMCMPDASTRVAALLSGQVDFIEAPSPDAVPRLKSSGMQIVTNVYPHIWPYQLSYQPDSPFLDLKVRKAANLAIDRESLSQFLGGLAVPAKGQVTEGHPWFGNPTFDITYDPEQALSLMQEAGYGPDKPLHIKLLISTSGSGQMQPLPMNEFIAENLTAVGFDVEFEVFEWEALRARRRAGAMAPENEGADGLNNSWAFWDPNIGILQAAASDMTPPRGFNWGGYSNPEIDELAKKAKVAFDPAEQDKLLGEIHTKMVDDAMWIWVVHDLNPRALGPNVKGFVQAQNWYQDLTPVYVDN</sequence>
<protein>
    <submittedName>
        <fullName evidence="5">ABC transporter substrate-binding protein</fullName>
    </submittedName>
</protein>